<name>A0ABN9SR72_9DINO</name>
<keyword evidence="4" id="KW-1185">Reference proteome</keyword>
<feature type="region of interest" description="Disordered" evidence="1">
    <location>
        <begin position="82"/>
        <end position="109"/>
    </location>
</feature>
<feature type="compositionally biased region" description="Basic and acidic residues" evidence="1">
    <location>
        <begin position="209"/>
        <end position="220"/>
    </location>
</feature>
<dbReference type="InterPro" id="IPR002130">
    <property type="entry name" value="Cyclophilin-type_PPIase_dom"/>
</dbReference>
<evidence type="ECO:0000313" key="3">
    <source>
        <dbReference type="EMBL" id="CAK0834394.1"/>
    </source>
</evidence>
<protein>
    <recommendedName>
        <fullName evidence="2">PPIase cyclophilin-type domain-containing protein</fullName>
    </recommendedName>
</protein>
<reference evidence="3" key="1">
    <citation type="submission" date="2023-10" db="EMBL/GenBank/DDBJ databases">
        <authorList>
            <person name="Chen Y."/>
            <person name="Shah S."/>
            <person name="Dougan E. K."/>
            <person name="Thang M."/>
            <person name="Chan C."/>
        </authorList>
    </citation>
    <scope>NUCLEOTIDE SEQUENCE [LARGE SCALE GENOMIC DNA]</scope>
</reference>
<sequence>MPVRLPPRSVATWPKPFRFRLCPPCISLGPSWRCCWGCARPIQCRREGQSVRHEALERHLLGRPVWPRRRCPEHLHCPGAPALGAPGRQAFPGPRRERRLRQGQTARPRIVTEIVAEGFISGFQGSRQTPGPSKRRKSLPRGMGRDLRGPTRSETNTTSGNLGGPLLPGRAQLHGAVGHPRRPGSGRGLEGEGDPGRPQLGPQQQAGHGDLRHCGPEHPHVPALHLEREKTRHQHAWIFQELRADFVDLRWSPMAAPQRQPKGAQRRSKEIRAEFRKLRDCRFLPSIINYKDNAFLDRKGFTPFGRVVQGMDVVDRIQSKYREQPSQGEIQQRGNAYLMENFPDLSYIAGLAGTFQRARQLRSSEA</sequence>
<evidence type="ECO:0000313" key="4">
    <source>
        <dbReference type="Proteomes" id="UP001189429"/>
    </source>
</evidence>
<dbReference type="Pfam" id="PF00160">
    <property type="entry name" value="Pro_isomerase"/>
    <property type="match status" value="1"/>
</dbReference>
<dbReference type="SUPFAM" id="SSF50891">
    <property type="entry name" value="Cyclophilin-like"/>
    <property type="match status" value="1"/>
</dbReference>
<proteinExistence type="predicted"/>
<dbReference type="Gene3D" id="2.40.100.10">
    <property type="entry name" value="Cyclophilin-like"/>
    <property type="match status" value="1"/>
</dbReference>
<dbReference type="InterPro" id="IPR029000">
    <property type="entry name" value="Cyclophilin-like_dom_sf"/>
</dbReference>
<evidence type="ECO:0000256" key="1">
    <source>
        <dbReference type="SAM" id="MobiDB-lite"/>
    </source>
</evidence>
<evidence type="ECO:0000259" key="2">
    <source>
        <dbReference type="Pfam" id="PF00160"/>
    </source>
</evidence>
<dbReference type="EMBL" id="CAUYUJ010012669">
    <property type="protein sequence ID" value="CAK0834394.1"/>
    <property type="molecule type" value="Genomic_DNA"/>
</dbReference>
<accession>A0ABN9SR72</accession>
<comment type="caution">
    <text evidence="3">The sequence shown here is derived from an EMBL/GenBank/DDBJ whole genome shotgun (WGS) entry which is preliminary data.</text>
</comment>
<dbReference type="Proteomes" id="UP001189429">
    <property type="component" value="Unassembled WGS sequence"/>
</dbReference>
<feature type="region of interest" description="Disordered" evidence="1">
    <location>
        <begin position="121"/>
        <end position="220"/>
    </location>
</feature>
<organism evidence="3 4">
    <name type="scientific">Prorocentrum cordatum</name>
    <dbReference type="NCBI Taxonomy" id="2364126"/>
    <lineage>
        <taxon>Eukaryota</taxon>
        <taxon>Sar</taxon>
        <taxon>Alveolata</taxon>
        <taxon>Dinophyceae</taxon>
        <taxon>Prorocentrales</taxon>
        <taxon>Prorocentraceae</taxon>
        <taxon>Prorocentrum</taxon>
    </lineage>
</organism>
<gene>
    <name evidence="3" type="ORF">PCOR1329_LOCUS31828</name>
</gene>
<feature type="domain" description="PPIase cyclophilin-type" evidence="2">
    <location>
        <begin position="288"/>
        <end position="321"/>
    </location>
</feature>